<accession>A0A1G2LU01</accession>
<gene>
    <name evidence="2" type="ORF">A2909_02535</name>
</gene>
<organism evidence="2 3">
    <name type="scientific">Candidatus Tagabacteria bacterium RIFCSPLOWO2_01_FULL_39_11</name>
    <dbReference type="NCBI Taxonomy" id="1802295"/>
    <lineage>
        <taxon>Bacteria</taxon>
        <taxon>Candidatus Tagaibacteriota</taxon>
    </lineage>
</organism>
<dbReference type="Pfam" id="PF02915">
    <property type="entry name" value="Rubrerythrin"/>
    <property type="match status" value="1"/>
</dbReference>
<name>A0A1G2LU01_9BACT</name>
<evidence type="ECO:0000259" key="1">
    <source>
        <dbReference type="Pfam" id="PF02915"/>
    </source>
</evidence>
<proteinExistence type="predicted"/>
<dbReference type="Gene3D" id="1.20.5.420">
    <property type="entry name" value="Immunoglobulin FC, subunit C"/>
    <property type="match status" value="1"/>
</dbReference>
<dbReference type="AlphaFoldDB" id="A0A1G2LU01"/>
<dbReference type="SUPFAM" id="SSF47240">
    <property type="entry name" value="Ferritin-like"/>
    <property type="match status" value="1"/>
</dbReference>
<dbReference type="GO" id="GO:0016491">
    <property type="term" value="F:oxidoreductase activity"/>
    <property type="evidence" value="ECO:0007669"/>
    <property type="project" value="InterPro"/>
</dbReference>
<reference evidence="2 3" key="1">
    <citation type="journal article" date="2016" name="Nat. Commun.">
        <title>Thousands of microbial genomes shed light on interconnected biogeochemical processes in an aquifer system.</title>
        <authorList>
            <person name="Anantharaman K."/>
            <person name="Brown C.T."/>
            <person name="Hug L.A."/>
            <person name="Sharon I."/>
            <person name="Castelle C.J."/>
            <person name="Probst A.J."/>
            <person name="Thomas B.C."/>
            <person name="Singh A."/>
            <person name="Wilkins M.J."/>
            <person name="Karaoz U."/>
            <person name="Brodie E.L."/>
            <person name="Williams K.H."/>
            <person name="Hubbard S.S."/>
            <person name="Banfield J.F."/>
        </authorList>
    </citation>
    <scope>NUCLEOTIDE SEQUENCE [LARGE SCALE GENOMIC DNA]</scope>
</reference>
<dbReference type="GO" id="GO:0046872">
    <property type="term" value="F:metal ion binding"/>
    <property type="evidence" value="ECO:0007669"/>
    <property type="project" value="InterPro"/>
</dbReference>
<feature type="domain" description="Rubrerythrin diiron-binding" evidence="1">
    <location>
        <begin position="18"/>
        <end position="64"/>
    </location>
</feature>
<dbReference type="Proteomes" id="UP000178302">
    <property type="component" value="Unassembled WGS sequence"/>
</dbReference>
<protein>
    <recommendedName>
        <fullName evidence="1">Rubrerythrin diiron-binding domain-containing protein</fullName>
    </recommendedName>
</protein>
<dbReference type="InterPro" id="IPR003251">
    <property type="entry name" value="Rr_diiron-bd_dom"/>
</dbReference>
<dbReference type="EMBL" id="MHQZ01000012">
    <property type="protein sequence ID" value="OHA14339.1"/>
    <property type="molecule type" value="Genomic_DNA"/>
</dbReference>
<comment type="caution">
    <text evidence="2">The sequence shown here is derived from an EMBL/GenBank/DDBJ whole genome shotgun (WGS) entry which is preliminary data.</text>
</comment>
<evidence type="ECO:0000313" key="2">
    <source>
        <dbReference type="EMBL" id="OHA14339.1"/>
    </source>
</evidence>
<evidence type="ECO:0000313" key="3">
    <source>
        <dbReference type="Proteomes" id="UP000178302"/>
    </source>
</evidence>
<dbReference type="InterPro" id="IPR009078">
    <property type="entry name" value="Ferritin-like_SF"/>
</dbReference>
<sequence length="70" mass="8125">MAVKNKEELIRGFNQMKALEKEAENFYLQVFSDDRVESGEVKTVFKRIAGDENRHTEIVQKIINIISNVL</sequence>